<dbReference type="AlphaFoldDB" id="A0A1C3N5J1"/>
<sequence>MAATPVDPRRPDPRGTILVTLAWYATAIVAFAAGSALFSGAVAEGCGEECTSDRDRWLLFGLYTLTPALFAALLVSLLLLWLTVRRGRPRSAAAAGTLSALPVLLLITTLTTLVLR</sequence>
<protein>
    <recommendedName>
        <fullName evidence="4">Transmembrane protein</fullName>
    </recommendedName>
</protein>
<evidence type="ECO:0000256" key="1">
    <source>
        <dbReference type="SAM" id="Phobius"/>
    </source>
</evidence>
<keyword evidence="1" id="KW-0472">Membrane</keyword>
<keyword evidence="3" id="KW-1185">Reference proteome</keyword>
<feature type="transmembrane region" description="Helical" evidence="1">
    <location>
        <begin position="94"/>
        <end position="115"/>
    </location>
</feature>
<feature type="transmembrane region" description="Helical" evidence="1">
    <location>
        <begin position="62"/>
        <end position="82"/>
    </location>
</feature>
<feature type="transmembrane region" description="Helical" evidence="1">
    <location>
        <begin position="21"/>
        <end position="42"/>
    </location>
</feature>
<accession>A0A1C3N5J1</accession>
<evidence type="ECO:0000313" key="3">
    <source>
        <dbReference type="Proteomes" id="UP000199393"/>
    </source>
</evidence>
<proteinExistence type="predicted"/>
<dbReference type="Proteomes" id="UP000199393">
    <property type="component" value="Chromosome I"/>
</dbReference>
<dbReference type="RefSeq" id="WP_091591991.1">
    <property type="nucleotide sequence ID" value="NZ_JBHRWG010000004.1"/>
</dbReference>
<gene>
    <name evidence="2" type="ORF">GA0070620_3368</name>
</gene>
<dbReference type="STRING" id="307121.GA0070620_3368"/>
<reference evidence="3" key="1">
    <citation type="submission" date="2016-06" db="EMBL/GenBank/DDBJ databases">
        <authorList>
            <person name="Varghese N."/>
        </authorList>
    </citation>
    <scope>NUCLEOTIDE SEQUENCE [LARGE SCALE GENOMIC DNA]</scope>
    <source>
        <strain evidence="3">DSM 45344</strain>
    </source>
</reference>
<evidence type="ECO:0000313" key="2">
    <source>
        <dbReference type="EMBL" id="SBV27838.1"/>
    </source>
</evidence>
<evidence type="ECO:0008006" key="4">
    <source>
        <dbReference type="Google" id="ProtNLM"/>
    </source>
</evidence>
<keyword evidence="1" id="KW-1133">Transmembrane helix</keyword>
<dbReference type="EMBL" id="LT598496">
    <property type="protein sequence ID" value="SBV27838.1"/>
    <property type="molecule type" value="Genomic_DNA"/>
</dbReference>
<keyword evidence="1" id="KW-0812">Transmembrane</keyword>
<organism evidence="2 3">
    <name type="scientific">Micromonospora krabiensis</name>
    <dbReference type="NCBI Taxonomy" id="307121"/>
    <lineage>
        <taxon>Bacteria</taxon>
        <taxon>Bacillati</taxon>
        <taxon>Actinomycetota</taxon>
        <taxon>Actinomycetes</taxon>
        <taxon>Micromonosporales</taxon>
        <taxon>Micromonosporaceae</taxon>
        <taxon>Micromonospora</taxon>
    </lineage>
</organism>
<name>A0A1C3N5J1_9ACTN</name>